<reference evidence="1 2" key="1">
    <citation type="journal article" date="2001" name="J. Bacteriol.">
        <title>Genome sequence and comparative analysis of the solvent-producing bacterium Clostridium acetobutylicum.</title>
        <authorList>
            <person name="Nolling J."/>
            <person name="Breton G."/>
            <person name="Omelchenko M.V."/>
            <person name="Makarova K.S."/>
            <person name="Zeng Q."/>
            <person name="Gibson R."/>
            <person name="Lee H.M."/>
            <person name="Dubois J."/>
            <person name="Qiu D."/>
            <person name="Hitti J."/>
            <person name="Wolf Y.I."/>
            <person name="Tatusov R.L."/>
            <person name="Sabathe F."/>
            <person name="Doucette-Stamm L."/>
            <person name="Soucaille P."/>
            <person name="Daly M.J."/>
            <person name="Bennett G.N."/>
            <person name="Koonin E.V."/>
            <person name="Smith D.R."/>
        </authorList>
    </citation>
    <scope>NUCLEOTIDE SEQUENCE [LARGE SCALE GENOMIC DNA]</scope>
    <source>
        <strain evidence="2">ATCC 824 / DSM 792 / JCM 1419 / LMG 5710 / VKM B-1787</strain>
    </source>
</reference>
<proteinExistence type="predicted"/>
<gene>
    <name evidence="1" type="ordered locus">CA_C2647</name>
</gene>
<dbReference type="PATRIC" id="fig|272562.8.peg.2836"/>
<dbReference type="PIR" id="G97225">
    <property type="entry name" value="G97225"/>
</dbReference>
<dbReference type="GeneID" id="44999115"/>
<dbReference type="Proteomes" id="UP000000814">
    <property type="component" value="Chromosome"/>
</dbReference>
<name>Q97FT0_CLOAB</name>
<protein>
    <submittedName>
        <fullName evidence="1">Diverged arginase family hydrolase</fullName>
    </submittedName>
</protein>
<dbReference type="RefSeq" id="WP_010965935.1">
    <property type="nucleotide sequence ID" value="NC_003030.1"/>
</dbReference>
<organism evidence="1 2">
    <name type="scientific">Clostridium acetobutylicum (strain ATCC 824 / DSM 792 / JCM 1419 / IAM 19013 / LMG 5710 / NBRC 13948 / NRRL B-527 / VKM B-1787 / 2291 / W)</name>
    <dbReference type="NCBI Taxonomy" id="272562"/>
    <lineage>
        <taxon>Bacteria</taxon>
        <taxon>Bacillati</taxon>
        <taxon>Bacillota</taxon>
        <taxon>Clostridia</taxon>
        <taxon>Eubacteriales</taxon>
        <taxon>Clostridiaceae</taxon>
        <taxon>Clostridium</taxon>
    </lineage>
</organism>
<accession>Q97FT0</accession>
<keyword evidence="2" id="KW-1185">Reference proteome</keyword>
<keyword evidence="1" id="KW-0378">Hydrolase</keyword>
<dbReference type="EMBL" id="AE001437">
    <property type="protein sequence ID" value="AAK80594.1"/>
    <property type="molecule type" value="Genomic_DNA"/>
</dbReference>
<sequence length="234" mass="28055">MNNVLLSIDWDYFIPIKREWCGSYLESNKNVQAIWYKRYFKYNNIGIDIANEVKVGKIIDGFWEKINRIFNIRRDAKVYVTDSHKWSYRIAKENDCKYVFNIDAHSDLGYEGLKSLMFEVNCSNWLGKLLGDNIIKNASIIYSPYTYENKEIFNEINKEFHVDYCKLTNIESYNNVYSIHVCRSGMWTPPWLDKYFFDFVGASKRKIVKENCSLRQWKPKDINLSERLDYLYYC</sequence>
<dbReference type="OrthoDB" id="1705985at2"/>
<evidence type="ECO:0000313" key="1">
    <source>
        <dbReference type="EMBL" id="AAK80594.1"/>
    </source>
</evidence>
<dbReference type="GO" id="GO:0016787">
    <property type="term" value="F:hydrolase activity"/>
    <property type="evidence" value="ECO:0007669"/>
    <property type="project" value="UniProtKB-KW"/>
</dbReference>
<dbReference type="AlphaFoldDB" id="Q97FT0"/>
<dbReference type="eggNOG" id="ENOG502ZGPT">
    <property type="taxonomic scope" value="Bacteria"/>
</dbReference>
<dbReference type="HOGENOM" id="CLU_1179753_0_0_9"/>
<dbReference type="STRING" id="272562.CA_C2647"/>
<evidence type="ECO:0000313" key="2">
    <source>
        <dbReference type="Proteomes" id="UP000000814"/>
    </source>
</evidence>
<dbReference type="KEGG" id="cac:CA_C2647"/>